<dbReference type="EMBL" id="JAPEVB010000003">
    <property type="protein sequence ID" value="KAJ4391103.1"/>
    <property type="molecule type" value="Genomic_DNA"/>
</dbReference>
<keyword evidence="2" id="KW-0285">Flavoprotein</keyword>
<dbReference type="OrthoDB" id="4570620at2759"/>
<evidence type="ECO:0000256" key="2">
    <source>
        <dbReference type="ARBA" id="ARBA00022630"/>
    </source>
</evidence>
<evidence type="ECO:0000259" key="5">
    <source>
        <dbReference type="Pfam" id="PF07992"/>
    </source>
</evidence>
<dbReference type="PRINTS" id="PR00469">
    <property type="entry name" value="PNDRDTASEII"/>
</dbReference>
<evidence type="ECO:0000313" key="6">
    <source>
        <dbReference type="EMBL" id="KAJ4391103.1"/>
    </source>
</evidence>
<name>A0A9W8YTC7_9PEZI</name>
<proteinExistence type="inferred from homology"/>
<accession>A0A9W8YTC7</accession>
<sequence>MFTNIFLSILCVSGLAQAGANHGIQQRRDVANTSEVYDAIVIGGGPSGLSALSGLARVRRKVLMVDSGEYRNDATRHMHDVIGLDGVQPAYFRWLAREKIAYYDSVSMTNGTVKSITPLNTSSTNPSYTAEVLYPSGETAIVTTRSIVLGTGLQDVLPSTPGLADNWGKGIYWCPWCDGNEHADQALGILSSLDAAPGLVREVSTLNSDVVAFVNGTDTPEIRAETDTAFPGWETYLEVNNVTIYNQTILSITRLQNGTDPNADPSAPTYPEYDLFRVDLDDGTSVERAAFFVEFPNVQRSSLGQDLGVALDNGRLAGNQTNGYLTNIPMVYAVGDNNIDRSTNVPHAMYSGKRAAVYLHVALARQESKAEIDGASNSAEAAVKRAQFDLEPRDVWERMNGSPGDLFYAGEFE</sequence>
<evidence type="ECO:0000313" key="7">
    <source>
        <dbReference type="Proteomes" id="UP001140453"/>
    </source>
</evidence>
<organism evidence="6 7">
    <name type="scientific">Gnomoniopsis smithogilvyi</name>
    <dbReference type="NCBI Taxonomy" id="1191159"/>
    <lineage>
        <taxon>Eukaryota</taxon>
        <taxon>Fungi</taxon>
        <taxon>Dikarya</taxon>
        <taxon>Ascomycota</taxon>
        <taxon>Pezizomycotina</taxon>
        <taxon>Sordariomycetes</taxon>
        <taxon>Sordariomycetidae</taxon>
        <taxon>Diaporthales</taxon>
        <taxon>Gnomoniaceae</taxon>
        <taxon>Gnomoniopsis</taxon>
    </lineage>
</organism>
<comment type="caution">
    <text evidence="6">The sequence shown here is derived from an EMBL/GenBank/DDBJ whole genome shotgun (WGS) entry which is preliminary data.</text>
</comment>
<keyword evidence="4" id="KW-0732">Signal</keyword>
<dbReference type="Gene3D" id="3.50.50.60">
    <property type="entry name" value="FAD/NAD(P)-binding domain"/>
    <property type="match status" value="2"/>
</dbReference>
<dbReference type="InterPro" id="IPR023753">
    <property type="entry name" value="FAD/NAD-binding_dom"/>
</dbReference>
<dbReference type="InterPro" id="IPR036188">
    <property type="entry name" value="FAD/NAD-bd_sf"/>
</dbReference>
<protein>
    <recommendedName>
        <fullName evidence="5">FAD/NAD(P)-binding domain-containing protein</fullName>
    </recommendedName>
</protein>
<dbReference type="GO" id="GO:0097237">
    <property type="term" value="P:cellular response to toxic substance"/>
    <property type="evidence" value="ECO:0007669"/>
    <property type="project" value="UniProtKB-ARBA"/>
</dbReference>
<gene>
    <name evidence="6" type="ORF">N0V93_004718</name>
</gene>
<feature type="signal peptide" evidence="4">
    <location>
        <begin position="1"/>
        <end position="18"/>
    </location>
</feature>
<evidence type="ECO:0000256" key="4">
    <source>
        <dbReference type="SAM" id="SignalP"/>
    </source>
</evidence>
<dbReference type="SUPFAM" id="SSF51905">
    <property type="entry name" value="FAD/NAD(P)-binding domain"/>
    <property type="match status" value="1"/>
</dbReference>
<keyword evidence="7" id="KW-1185">Reference proteome</keyword>
<dbReference type="AlphaFoldDB" id="A0A9W8YTC7"/>
<evidence type="ECO:0000256" key="1">
    <source>
        <dbReference type="ARBA" id="ARBA00009333"/>
    </source>
</evidence>
<reference evidence="6" key="1">
    <citation type="submission" date="2022-10" db="EMBL/GenBank/DDBJ databases">
        <title>Tapping the CABI collections for fungal endophytes: first genome assemblies for Collariella, Neodidymelliopsis, Ascochyta clinopodiicola, Didymella pomorum, Didymosphaeria variabile, Neocosmospora piperis and Neocucurbitaria cava.</title>
        <authorList>
            <person name="Hill R."/>
        </authorList>
    </citation>
    <scope>NUCLEOTIDE SEQUENCE</scope>
    <source>
        <strain evidence="6">IMI 355082</strain>
    </source>
</reference>
<dbReference type="PRINTS" id="PR00368">
    <property type="entry name" value="FADPNR"/>
</dbReference>
<dbReference type="PANTHER" id="PTHR48105">
    <property type="entry name" value="THIOREDOXIN REDUCTASE 1-RELATED-RELATED"/>
    <property type="match status" value="1"/>
</dbReference>
<evidence type="ECO:0000256" key="3">
    <source>
        <dbReference type="ARBA" id="ARBA00023002"/>
    </source>
</evidence>
<dbReference type="InterPro" id="IPR050097">
    <property type="entry name" value="Ferredoxin-NADP_redctase_2"/>
</dbReference>
<comment type="similarity">
    <text evidence="1">Belongs to the class-II pyridine nucleotide-disulfide oxidoreductase family.</text>
</comment>
<dbReference type="Proteomes" id="UP001140453">
    <property type="component" value="Unassembled WGS sequence"/>
</dbReference>
<feature type="chain" id="PRO_5040728774" description="FAD/NAD(P)-binding domain-containing protein" evidence="4">
    <location>
        <begin position="19"/>
        <end position="413"/>
    </location>
</feature>
<feature type="domain" description="FAD/NAD(P)-binding" evidence="5">
    <location>
        <begin position="37"/>
        <end position="173"/>
    </location>
</feature>
<keyword evidence="3" id="KW-0560">Oxidoreductase</keyword>
<dbReference type="GO" id="GO:0016491">
    <property type="term" value="F:oxidoreductase activity"/>
    <property type="evidence" value="ECO:0007669"/>
    <property type="project" value="UniProtKB-KW"/>
</dbReference>
<dbReference type="Pfam" id="PF07992">
    <property type="entry name" value="Pyr_redox_2"/>
    <property type="match status" value="1"/>
</dbReference>